<dbReference type="InterPro" id="IPR007658">
    <property type="entry name" value="DUF594"/>
</dbReference>
<evidence type="ECO:0000259" key="2">
    <source>
        <dbReference type="Pfam" id="PF13968"/>
    </source>
</evidence>
<gene>
    <name evidence="3" type="ORF">EJB05_25754</name>
</gene>
<dbReference type="Gramene" id="TVU23391">
    <property type="protein sequence ID" value="TVU23391"/>
    <property type="gene ID" value="EJB05_25754"/>
</dbReference>
<protein>
    <recommendedName>
        <fullName evidence="2">DUF4220 domain-containing protein</fullName>
    </recommendedName>
</protein>
<evidence type="ECO:0000313" key="3">
    <source>
        <dbReference type="EMBL" id="TVU23391.1"/>
    </source>
</evidence>
<dbReference type="InterPro" id="IPR025315">
    <property type="entry name" value="DUF4220"/>
</dbReference>
<feature type="transmembrane region" description="Helical" evidence="1">
    <location>
        <begin position="16"/>
        <end position="33"/>
    </location>
</feature>
<dbReference type="Pfam" id="PF13968">
    <property type="entry name" value="DUF4220"/>
    <property type="match status" value="1"/>
</dbReference>
<comment type="caution">
    <text evidence="3">The sequence shown here is derived from an EMBL/GenBank/DDBJ whole genome shotgun (WGS) entry which is preliminary data.</text>
</comment>
<accession>A0A5J9UJ90</accession>
<dbReference type="PANTHER" id="PTHR31325">
    <property type="entry name" value="OS01G0798800 PROTEIN-RELATED"/>
    <property type="match status" value="1"/>
</dbReference>
<organism evidence="3 4">
    <name type="scientific">Eragrostis curvula</name>
    <name type="common">weeping love grass</name>
    <dbReference type="NCBI Taxonomy" id="38414"/>
    <lineage>
        <taxon>Eukaryota</taxon>
        <taxon>Viridiplantae</taxon>
        <taxon>Streptophyta</taxon>
        <taxon>Embryophyta</taxon>
        <taxon>Tracheophyta</taxon>
        <taxon>Spermatophyta</taxon>
        <taxon>Magnoliopsida</taxon>
        <taxon>Liliopsida</taxon>
        <taxon>Poales</taxon>
        <taxon>Poaceae</taxon>
        <taxon>PACMAD clade</taxon>
        <taxon>Chloridoideae</taxon>
        <taxon>Eragrostideae</taxon>
        <taxon>Eragrostidinae</taxon>
        <taxon>Eragrostis</taxon>
    </lineage>
</organism>
<feature type="transmembrane region" description="Helical" evidence="1">
    <location>
        <begin position="111"/>
        <end position="131"/>
    </location>
</feature>
<sequence length="707" mass="80774">MGFQPWVPQQDTNTEIRVAMLLSLSLQIALIFLGPMRKRSSFPRVIVWSCYLLTDWVADIALGLILNNMGNIGSGGTSSPIIFAFWTPFLLLHLGGPDTITAYSVEDNELWLRHLIGLLFELFSAAIIFFCSLHSNPMIPATVLIFIVGIIKYSERTYSLYSGSIRSFRANIGIIGPKNPDDNYVTIMRQFNSKKKAGLVVEMAILDGEAAKAREHANRLGELWGLPPSLSLQAYDLFLIFRRLFVDLFLNSEQRRMSRAFFLEHVGMNASAAFEIIELELNFLYDMVYTKAPVAHTRAGWILRSICSGCIISTLVIFFLHDKRGIKRVDVRITYALLLGALALDMAALAMLLFSDHMSVSLRRSRRFNWLVRVAAKLLLLLRRKRCWSESVAQFNLISYAWGRPQTYKGHFFLSVATMLRAKEALEDLIFVQHVPLRRERWEPEHILDRVFLLVRKASERYGDKDDAIAMVFNGRGDVALGRFEKHIKDPKRWGEKKFELIMGRVVKIKDFDESLLLWHIATELCRFRQVYGPPTEKTVTGHHIGVTLSDYMMYLLMKQPEMLSAKSGFWLMRFHDTCAEARRFMDSWIGSPGEARLSLLEAVTSYKPEEGKDYESKSVLFDACILAKELQGLDDELMWMVLSEVWLEILIYAARKCPGSTHVRQLNRGGELITLVWFLMAHLGLGDVYDTTKVAGTMAKLIIHDQ</sequence>
<reference evidence="3 4" key="1">
    <citation type="journal article" date="2019" name="Sci. Rep.">
        <title>A high-quality genome of Eragrostis curvula grass provides insights into Poaceae evolution and supports new strategies to enhance forage quality.</title>
        <authorList>
            <person name="Carballo J."/>
            <person name="Santos B.A.C.M."/>
            <person name="Zappacosta D."/>
            <person name="Garbus I."/>
            <person name="Selva J.P."/>
            <person name="Gallo C.A."/>
            <person name="Diaz A."/>
            <person name="Albertini E."/>
            <person name="Caccamo M."/>
            <person name="Echenique V."/>
        </authorList>
    </citation>
    <scope>NUCLEOTIDE SEQUENCE [LARGE SCALE GENOMIC DNA]</scope>
    <source>
        <strain evidence="4">cv. Victoria</strain>
        <tissue evidence="3">Leaf</tissue>
    </source>
</reference>
<keyword evidence="1" id="KW-1133">Transmembrane helix</keyword>
<proteinExistence type="predicted"/>
<dbReference type="AlphaFoldDB" id="A0A5J9UJ90"/>
<evidence type="ECO:0000313" key="4">
    <source>
        <dbReference type="Proteomes" id="UP000324897"/>
    </source>
</evidence>
<keyword evidence="1" id="KW-0812">Transmembrane</keyword>
<dbReference type="EMBL" id="RWGY01000013">
    <property type="protein sequence ID" value="TVU23391.1"/>
    <property type="molecule type" value="Genomic_DNA"/>
</dbReference>
<keyword evidence="1" id="KW-0472">Membrane</keyword>
<keyword evidence="4" id="KW-1185">Reference proteome</keyword>
<feature type="transmembrane region" description="Helical" evidence="1">
    <location>
        <begin position="333"/>
        <end position="354"/>
    </location>
</feature>
<feature type="non-terminal residue" evidence="3">
    <location>
        <position position="1"/>
    </location>
</feature>
<dbReference type="OrthoDB" id="769871at2759"/>
<feature type="domain" description="DUF4220" evidence="2">
    <location>
        <begin position="48"/>
        <end position="400"/>
    </location>
</feature>
<evidence type="ECO:0000256" key="1">
    <source>
        <dbReference type="SAM" id="Phobius"/>
    </source>
</evidence>
<dbReference type="Proteomes" id="UP000324897">
    <property type="component" value="Chromosome 2"/>
</dbReference>
<feature type="transmembrane region" description="Helical" evidence="1">
    <location>
        <begin position="45"/>
        <end position="66"/>
    </location>
</feature>
<dbReference type="Pfam" id="PF04578">
    <property type="entry name" value="DUF594"/>
    <property type="match status" value="1"/>
</dbReference>
<feature type="transmembrane region" description="Helical" evidence="1">
    <location>
        <begin position="301"/>
        <end position="321"/>
    </location>
</feature>
<name>A0A5J9UJ90_9POAL</name>